<gene>
    <name evidence="2" type="ORF">PG991_007169</name>
</gene>
<organism evidence="2 3">
    <name type="scientific">Apiospora marii</name>
    <dbReference type="NCBI Taxonomy" id="335849"/>
    <lineage>
        <taxon>Eukaryota</taxon>
        <taxon>Fungi</taxon>
        <taxon>Dikarya</taxon>
        <taxon>Ascomycota</taxon>
        <taxon>Pezizomycotina</taxon>
        <taxon>Sordariomycetes</taxon>
        <taxon>Xylariomycetidae</taxon>
        <taxon>Amphisphaeriales</taxon>
        <taxon>Apiosporaceae</taxon>
        <taxon>Apiospora</taxon>
    </lineage>
</organism>
<feature type="compositionally biased region" description="Low complexity" evidence="1">
    <location>
        <begin position="16"/>
        <end position="28"/>
    </location>
</feature>
<accession>A0ABR1RSQ6</accession>
<feature type="region of interest" description="Disordered" evidence="1">
    <location>
        <begin position="1"/>
        <end position="36"/>
    </location>
</feature>
<dbReference type="SUPFAM" id="SSF53474">
    <property type="entry name" value="alpha/beta-Hydrolases"/>
    <property type="match status" value="1"/>
</dbReference>
<feature type="compositionally biased region" description="Polar residues" evidence="1">
    <location>
        <begin position="1"/>
        <end position="15"/>
    </location>
</feature>
<comment type="caution">
    <text evidence="2">The sequence shown here is derived from an EMBL/GenBank/DDBJ whole genome shotgun (WGS) entry which is preliminary data.</text>
</comment>
<dbReference type="InterPro" id="IPR029058">
    <property type="entry name" value="AB_hydrolase_fold"/>
</dbReference>
<evidence type="ECO:0000313" key="2">
    <source>
        <dbReference type="EMBL" id="KAK8017979.1"/>
    </source>
</evidence>
<dbReference type="EMBL" id="JAQQWI010000010">
    <property type="protein sequence ID" value="KAK8017979.1"/>
    <property type="molecule type" value="Genomic_DNA"/>
</dbReference>
<dbReference type="Proteomes" id="UP001396898">
    <property type="component" value="Unassembled WGS sequence"/>
</dbReference>
<sequence>MKNTDQLQRPEQHQLTTRTSTTNTKTTTFEGGKTPPHCKILHLQGSPEQSSGTATPTIFLLSDETGSSIGYVQLPSLGGSCVYGIDWPADLDLADETGGDLLSSLADSIAASITAHAAPSPYIIGGVCFGAVLAVEVARRMPAADISSVLLLDPPTGAGDVMRTKDRLAKTRVLRPAQGVRIEAASKALGSYKFEVAAWESPDMPGRATLLVPEQVDDEGAEKWRGWLPGATIRRVDGAQAGGFLRFPSVSFSLSLS</sequence>
<evidence type="ECO:0000256" key="1">
    <source>
        <dbReference type="SAM" id="MobiDB-lite"/>
    </source>
</evidence>
<evidence type="ECO:0000313" key="3">
    <source>
        <dbReference type="Proteomes" id="UP001396898"/>
    </source>
</evidence>
<reference evidence="2 3" key="1">
    <citation type="submission" date="2023-01" db="EMBL/GenBank/DDBJ databases">
        <title>Analysis of 21 Apiospora genomes using comparative genomics revels a genus with tremendous synthesis potential of carbohydrate active enzymes and secondary metabolites.</title>
        <authorList>
            <person name="Sorensen T."/>
        </authorList>
    </citation>
    <scope>NUCLEOTIDE SEQUENCE [LARGE SCALE GENOMIC DNA]</scope>
    <source>
        <strain evidence="2 3">CBS 20057</strain>
    </source>
</reference>
<protein>
    <recommendedName>
        <fullName evidence="4">Thioesterase domain-containing protein</fullName>
    </recommendedName>
</protein>
<keyword evidence="3" id="KW-1185">Reference proteome</keyword>
<dbReference type="Gene3D" id="3.40.50.1820">
    <property type="entry name" value="alpha/beta hydrolase"/>
    <property type="match status" value="1"/>
</dbReference>
<name>A0ABR1RSQ6_9PEZI</name>
<evidence type="ECO:0008006" key="4">
    <source>
        <dbReference type="Google" id="ProtNLM"/>
    </source>
</evidence>
<proteinExistence type="predicted"/>